<proteinExistence type="predicted"/>
<dbReference type="Gene3D" id="3.40.50.150">
    <property type="entry name" value="Vaccinia Virus protein VP39"/>
    <property type="match status" value="1"/>
</dbReference>
<dbReference type="GO" id="GO:0008168">
    <property type="term" value="F:methyltransferase activity"/>
    <property type="evidence" value="ECO:0007669"/>
    <property type="project" value="UniProtKB-KW"/>
</dbReference>
<dbReference type="InterPro" id="IPR003682">
    <property type="entry name" value="rRNA_ssu_MeTfrase_G"/>
</dbReference>
<dbReference type="GO" id="GO:0032259">
    <property type="term" value="P:methylation"/>
    <property type="evidence" value="ECO:0007669"/>
    <property type="project" value="UniProtKB-KW"/>
</dbReference>
<dbReference type="SUPFAM" id="SSF53335">
    <property type="entry name" value="S-adenosyl-L-methionine-dependent methyltransferases"/>
    <property type="match status" value="1"/>
</dbReference>
<protein>
    <submittedName>
        <fullName evidence="1">Class I SAM-dependent methyltransferase</fullName>
        <ecNumber evidence="1">2.1.1.-</ecNumber>
    </submittedName>
</protein>
<dbReference type="Proteomes" id="UP001202248">
    <property type="component" value="Unassembled WGS sequence"/>
</dbReference>
<evidence type="ECO:0000313" key="2">
    <source>
        <dbReference type="Proteomes" id="UP001202248"/>
    </source>
</evidence>
<gene>
    <name evidence="1" type="ORF">MKP09_05145</name>
</gene>
<dbReference type="EMBL" id="JAKWBL010000001">
    <property type="protein sequence ID" value="MCH5597334.1"/>
    <property type="molecule type" value="Genomic_DNA"/>
</dbReference>
<comment type="caution">
    <text evidence="1">The sequence shown here is derived from an EMBL/GenBank/DDBJ whole genome shotgun (WGS) entry which is preliminary data.</text>
</comment>
<dbReference type="EC" id="2.1.1.-" evidence="1"/>
<keyword evidence="1" id="KW-0489">Methyltransferase</keyword>
<keyword evidence="2" id="KW-1185">Reference proteome</keyword>
<name>A0ABS9SGQ6_9BACT</name>
<dbReference type="InterPro" id="IPR029063">
    <property type="entry name" value="SAM-dependent_MTases_sf"/>
</dbReference>
<dbReference type="Pfam" id="PF02527">
    <property type="entry name" value="GidB"/>
    <property type="match status" value="1"/>
</dbReference>
<evidence type="ECO:0000313" key="1">
    <source>
        <dbReference type="EMBL" id="MCH5597334.1"/>
    </source>
</evidence>
<keyword evidence="1" id="KW-0808">Transferase</keyword>
<accession>A0ABS9SGQ6</accession>
<organism evidence="1 2">
    <name type="scientific">Niabella ginsengisoli</name>
    <dbReference type="NCBI Taxonomy" id="522298"/>
    <lineage>
        <taxon>Bacteria</taxon>
        <taxon>Pseudomonadati</taxon>
        <taxon>Bacteroidota</taxon>
        <taxon>Chitinophagia</taxon>
        <taxon>Chitinophagales</taxon>
        <taxon>Chitinophagaceae</taxon>
        <taxon>Niabella</taxon>
    </lineage>
</organism>
<reference evidence="1 2" key="1">
    <citation type="submission" date="2022-02" db="EMBL/GenBank/DDBJ databases">
        <authorList>
            <person name="Min J."/>
        </authorList>
    </citation>
    <scope>NUCLEOTIDE SEQUENCE [LARGE SCALE GENOMIC DNA]</scope>
    <source>
        <strain evidence="1 2">GR10-1</strain>
    </source>
</reference>
<sequence>MQEVSDAIGLKNITVQHTRVEEIKNRKFDYVISRAVAPLKDLWTWGRPLIQKNLTPAPLPRERGVTALLHQD</sequence>